<organism evidence="1 2">
    <name type="scientific">Flaviflexus salsibiostraticola</name>
    <dbReference type="NCBI Taxonomy" id="1282737"/>
    <lineage>
        <taxon>Bacteria</taxon>
        <taxon>Bacillati</taxon>
        <taxon>Actinomycetota</taxon>
        <taxon>Actinomycetes</taxon>
        <taxon>Actinomycetales</taxon>
        <taxon>Actinomycetaceae</taxon>
        <taxon>Flaviflexus</taxon>
    </lineage>
</organism>
<reference evidence="1 2" key="1">
    <citation type="submission" date="2018-12" db="EMBL/GenBank/DDBJ databases">
        <title>Complete genome sequence of Flaviflexus salsibiostraticola KCTC 33148.</title>
        <authorList>
            <person name="Bae J.-W."/>
        </authorList>
    </citation>
    <scope>NUCLEOTIDE SEQUENCE [LARGE SCALE GENOMIC DNA]</scope>
    <source>
        <strain evidence="1 2">KCTC 33148</strain>
    </source>
</reference>
<accession>A0A3Q8WSS8</accession>
<sequence length="192" mass="20877">MLTGLLVATLMGIGGGSDSVEPSYLDDVIFSSDVPRASEASETVQGHVETYMDNFDMSWREAYTWYLGEDNRDFGLLDVEQNFAHIYEGFSVLDGDVVVWVSGPAKSGGIVELLAAYEVDADVELLPEDAKPDQVAYSFITGYGCDDYFAAELNEDETGVVVLASSQYAADAGPDRFGTIIDGVPVDYRYSE</sequence>
<dbReference type="KEGG" id="fsl:EJO69_03590"/>
<dbReference type="RefSeq" id="WP_126039333.1">
    <property type="nucleotide sequence ID" value="NZ_CP034438.1"/>
</dbReference>
<proteinExistence type="predicted"/>
<keyword evidence="2" id="KW-1185">Reference proteome</keyword>
<dbReference type="OrthoDB" id="3267458at2"/>
<name>A0A3Q8WSS8_9ACTO</name>
<dbReference type="Proteomes" id="UP000270021">
    <property type="component" value="Chromosome"/>
</dbReference>
<gene>
    <name evidence="1" type="ORF">EJO69_03590</name>
</gene>
<evidence type="ECO:0000313" key="1">
    <source>
        <dbReference type="EMBL" id="AZN29492.1"/>
    </source>
</evidence>
<evidence type="ECO:0000313" key="2">
    <source>
        <dbReference type="Proteomes" id="UP000270021"/>
    </source>
</evidence>
<dbReference type="EMBL" id="CP034438">
    <property type="protein sequence ID" value="AZN29492.1"/>
    <property type="molecule type" value="Genomic_DNA"/>
</dbReference>
<dbReference type="AlphaFoldDB" id="A0A3Q8WSS8"/>
<protein>
    <submittedName>
        <fullName evidence="1">Uncharacterized protein</fullName>
    </submittedName>
</protein>